<dbReference type="OrthoDB" id="837147at2759"/>
<evidence type="ECO:0000313" key="2">
    <source>
        <dbReference type="EMBL" id="KAF9675114.1"/>
    </source>
</evidence>
<dbReference type="EMBL" id="JADGMS010000010">
    <property type="protein sequence ID" value="KAF9675114.1"/>
    <property type="molecule type" value="Genomic_DNA"/>
</dbReference>
<comment type="similarity">
    <text evidence="1">Belongs to the ARG7 family.</text>
</comment>
<sequence length="184" mass="20891">MDVVCKKSQSTTNLRKMVHIATRPKKILQLWLWWAPQQLRLKNAAPHVINNGSKARRSMEYYRENSEESLLVGSKFWTRGNKPVAGGVSSTPEKVPKGFLAVYVGAEQRRFVIPLSCLSTPGFLGLMDKVAEEFGYDHQEGGLRIPCEEEDFEEILLGITKGYGFQEQHMMRDISVNMISCKNI</sequence>
<dbReference type="Pfam" id="PF02519">
    <property type="entry name" value="Auxin_inducible"/>
    <property type="match status" value="1"/>
</dbReference>
<proteinExistence type="inferred from homology"/>
<accession>A0A835JUQ8</accession>
<organism evidence="2 3">
    <name type="scientific">Salix dunnii</name>
    <dbReference type="NCBI Taxonomy" id="1413687"/>
    <lineage>
        <taxon>Eukaryota</taxon>
        <taxon>Viridiplantae</taxon>
        <taxon>Streptophyta</taxon>
        <taxon>Embryophyta</taxon>
        <taxon>Tracheophyta</taxon>
        <taxon>Spermatophyta</taxon>
        <taxon>Magnoliopsida</taxon>
        <taxon>eudicotyledons</taxon>
        <taxon>Gunneridae</taxon>
        <taxon>Pentapetalae</taxon>
        <taxon>rosids</taxon>
        <taxon>fabids</taxon>
        <taxon>Malpighiales</taxon>
        <taxon>Salicaceae</taxon>
        <taxon>Saliceae</taxon>
        <taxon>Salix</taxon>
    </lineage>
</organism>
<dbReference type="InterPro" id="IPR003676">
    <property type="entry name" value="SAUR_fam"/>
</dbReference>
<keyword evidence="3" id="KW-1185">Reference proteome</keyword>
<comment type="caution">
    <text evidence="2">The sequence shown here is derived from an EMBL/GenBank/DDBJ whole genome shotgun (WGS) entry which is preliminary data.</text>
</comment>
<dbReference type="Proteomes" id="UP000657918">
    <property type="component" value="Unassembled WGS sequence"/>
</dbReference>
<reference evidence="2 3" key="1">
    <citation type="submission" date="2020-10" db="EMBL/GenBank/DDBJ databases">
        <title>Plant Genome Project.</title>
        <authorList>
            <person name="Zhang R.-G."/>
        </authorList>
    </citation>
    <scope>NUCLEOTIDE SEQUENCE [LARGE SCALE GENOMIC DNA]</scope>
    <source>
        <strain evidence="2">FAFU-HL-1</strain>
        <tissue evidence="2">Leaf</tissue>
    </source>
</reference>
<gene>
    <name evidence="2" type="ORF">SADUNF_Sadunf10G0197700</name>
</gene>
<dbReference type="AlphaFoldDB" id="A0A835JUQ8"/>
<evidence type="ECO:0000313" key="3">
    <source>
        <dbReference type="Proteomes" id="UP000657918"/>
    </source>
</evidence>
<name>A0A835JUQ8_9ROSI</name>
<dbReference type="GO" id="GO:0009733">
    <property type="term" value="P:response to auxin"/>
    <property type="evidence" value="ECO:0007669"/>
    <property type="project" value="InterPro"/>
</dbReference>
<protein>
    <submittedName>
        <fullName evidence="2">Uncharacterized protein</fullName>
    </submittedName>
</protein>
<dbReference type="PANTHER" id="PTHR31929">
    <property type="entry name" value="SAUR-LIKE AUXIN-RESPONSIVE PROTEIN FAMILY-RELATED"/>
    <property type="match status" value="1"/>
</dbReference>
<evidence type="ECO:0000256" key="1">
    <source>
        <dbReference type="ARBA" id="ARBA00006974"/>
    </source>
</evidence>